<dbReference type="AlphaFoldDB" id="A0A1G6XHY6"/>
<evidence type="ECO:0000313" key="1">
    <source>
        <dbReference type="EMBL" id="SDD77770.1"/>
    </source>
</evidence>
<protein>
    <submittedName>
        <fullName evidence="1">Uncharacterized protein</fullName>
    </submittedName>
</protein>
<name>A0A1G6XHY6_9BURK</name>
<sequence length="69" mass="7499">MRDFKEWPGGRCRGAARPQFARVAAPERSFSLDVAGEATTGNAARAAYHVGAAVDSKFAWQITSMTIKR</sequence>
<reference evidence="2" key="1">
    <citation type="submission" date="2016-09" db="EMBL/GenBank/DDBJ databases">
        <authorList>
            <person name="Varghese N."/>
            <person name="Submissions S."/>
        </authorList>
    </citation>
    <scope>NUCLEOTIDE SEQUENCE [LARGE SCALE GENOMIC DNA]</scope>
    <source>
        <strain evidence="2">TNe-862</strain>
    </source>
</reference>
<dbReference type="RefSeq" id="WP_143189327.1">
    <property type="nucleotide sequence ID" value="NZ_FMYQ01000025.1"/>
</dbReference>
<proteinExistence type="predicted"/>
<dbReference type="EMBL" id="FMYQ01000025">
    <property type="protein sequence ID" value="SDD77770.1"/>
    <property type="molecule type" value="Genomic_DNA"/>
</dbReference>
<dbReference type="STRING" id="416944.SAMN05421548_12549"/>
<keyword evidence="2" id="KW-1185">Reference proteome</keyword>
<organism evidence="1 2">
    <name type="scientific">Paraburkholderia lycopersici</name>
    <dbReference type="NCBI Taxonomy" id="416944"/>
    <lineage>
        <taxon>Bacteria</taxon>
        <taxon>Pseudomonadati</taxon>
        <taxon>Pseudomonadota</taxon>
        <taxon>Betaproteobacteria</taxon>
        <taxon>Burkholderiales</taxon>
        <taxon>Burkholderiaceae</taxon>
        <taxon>Paraburkholderia</taxon>
    </lineage>
</organism>
<accession>A0A1G6XHY6</accession>
<dbReference type="Proteomes" id="UP000198908">
    <property type="component" value="Unassembled WGS sequence"/>
</dbReference>
<evidence type="ECO:0000313" key="2">
    <source>
        <dbReference type="Proteomes" id="UP000198908"/>
    </source>
</evidence>
<gene>
    <name evidence="1" type="ORF">SAMN05421548_12549</name>
</gene>